<proteinExistence type="predicted"/>
<gene>
    <name evidence="1" type="ORF">QX51_08285</name>
</gene>
<evidence type="ECO:0000313" key="2">
    <source>
        <dbReference type="Proteomes" id="UP000031189"/>
    </source>
</evidence>
<dbReference type="RefSeq" id="WP_039679444.1">
    <property type="nucleotide sequence ID" value="NZ_JAWGXO010000008.1"/>
</dbReference>
<dbReference type="EMBL" id="JWHR01000075">
    <property type="protein sequence ID" value="KHS57442.1"/>
    <property type="molecule type" value="Genomic_DNA"/>
</dbReference>
<accession>A0A0B3W4U7</accession>
<name>A0A0B3W4U7_9FIRM</name>
<reference evidence="1 2" key="1">
    <citation type="submission" date="2014-12" db="EMBL/GenBank/DDBJ databases">
        <title>Draft genome sequence of Terrisporobacter sp. 08-306576, isolated from the blood culture of a bacteremia patient.</title>
        <authorList>
            <person name="Lund L.C."/>
            <person name="Sydenham T.V."/>
            <person name="Hogh S.V."/>
            <person name="Skov M.N."/>
            <person name="Kemp M."/>
            <person name="Justesen U.S."/>
        </authorList>
    </citation>
    <scope>NUCLEOTIDE SEQUENCE [LARGE SCALE GENOMIC DNA]</scope>
    <source>
        <strain evidence="1 2">08-306576</strain>
    </source>
</reference>
<dbReference type="AlphaFoldDB" id="A0A0B3W4U7"/>
<protein>
    <recommendedName>
        <fullName evidence="3">CpXC domain-containing protein</fullName>
    </recommendedName>
</protein>
<dbReference type="OrthoDB" id="1751082at2"/>
<comment type="caution">
    <text evidence="1">The sequence shown here is derived from an EMBL/GenBank/DDBJ whole genome shotgun (WGS) entry which is preliminary data.</text>
</comment>
<evidence type="ECO:0008006" key="3">
    <source>
        <dbReference type="Google" id="ProtNLM"/>
    </source>
</evidence>
<keyword evidence="2" id="KW-1185">Reference proteome</keyword>
<dbReference type="Proteomes" id="UP000031189">
    <property type="component" value="Unassembled WGS sequence"/>
</dbReference>
<sequence length="136" mass="16185">MLYTPKYIYNNDLDKKICKCSECKKYRILYCYANMVENKNESTKEINSDIIAVCSKCGSTYRFNLKHLSDINGDKYEVGKVNFIEEKYPQIKENITRNYNYYDAISIIKSENFLTKLIKNNREVDLEVSEYVFMEK</sequence>
<evidence type="ECO:0000313" key="1">
    <source>
        <dbReference type="EMBL" id="KHS57442.1"/>
    </source>
</evidence>
<organism evidence="1 2">
    <name type="scientific">Terrisporobacter othiniensis</name>
    <dbReference type="NCBI Taxonomy" id="1577792"/>
    <lineage>
        <taxon>Bacteria</taxon>
        <taxon>Bacillati</taxon>
        <taxon>Bacillota</taxon>
        <taxon>Clostridia</taxon>
        <taxon>Peptostreptococcales</taxon>
        <taxon>Peptostreptococcaceae</taxon>
        <taxon>Terrisporobacter</taxon>
    </lineage>
</organism>
<dbReference type="STRING" id="1577792.QX51_08285"/>